<accession>A0A9P4K3A1</accession>
<evidence type="ECO:0000313" key="2">
    <source>
        <dbReference type="EMBL" id="KAF2261802.1"/>
    </source>
</evidence>
<evidence type="ECO:0000256" key="1">
    <source>
        <dbReference type="SAM" id="Phobius"/>
    </source>
</evidence>
<keyword evidence="1" id="KW-0812">Transmembrane</keyword>
<keyword evidence="1" id="KW-0472">Membrane</keyword>
<name>A0A9P4K3A1_9PLEO</name>
<comment type="caution">
    <text evidence="2">The sequence shown here is derived from an EMBL/GenBank/DDBJ whole genome shotgun (WGS) entry which is preliminary data.</text>
</comment>
<dbReference type="Proteomes" id="UP000800093">
    <property type="component" value="Unassembled WGS sequence"/>
</dbReference>
<proteinExistence type="predicted"/>
<keyword evidence="3" id="KW-1185">Reference proteome</keyword>
<evidence type="ECO:0000313" key="3">
    <source>
        <dbReference type="Proteomes" id="UP000800093"/>
    </source>
</evidence>
<protein>
    <submittedName>
        <fullName evidence="2">Uncharacterized protein</fullName>
    </submittedName>
</protein>
<dbReference type="EMBL" id="ML986650">
    <property type="protein sequence ID" value="KAF2261802.1"/>
    <property type="molecule type" value="Genomic_DNA"/>
</dbReference>
<gene>
    <name evidence="2" type="ORF">CC78DRAFT_535407</name>
</gene>
<sequence length="88" mass="10075">MTIEKRDNMGYAIHPALIVLLIILGAGLVVTAIAGMVRVYFKDDSEGIKPISGEQFDYMKQVRERNLQGLYEEGRRHAYRARHPDSKR</sequence>
<keyword evidence="1" id="KW-1133">Transmembrane helix</keyword>
<feature type="transmembrane region" description="Helical" evidence="1">
    <location>
        <begin position="12"/>
        <end position="41"/>
    </location>
</feature>
<dbReference type="OrthoDB" id="4159814at2759"/>
<reference evidence="3" key="1">
    <citation type="journal article" date="2020" name="Stud. Mycol.">
        <title>101 Dothideomycetes genomes: A test case for predicting lifestyles and emergence of pathogens.</title>
        <authorList>
            <person name="Haridas S."/>
            <person name="Albert R."/>
            <person name="Binder M."/>
            <person name="Bloem J."/>
            <person name="LaButti K."/>
            <person name="Salamov A."/>
            <person name="Andreopoulos B."/>
            <person name="Baker S."/>
            <person name="Barry K."/>
            <person name="Bills G."/>
            <person name="Bluhm B."/>
            <person name="Cannon C."/>
            <person name="Castanera R."/>
            <person name="Culley D."/>
            <person name="Daum C."/>
            <person name="Ezra D."/>
            <person name="Gonzalez J."/>
            <person name="Henrissat B."/>
            <person name="Kuo A."/>
            <person name="Liang C."/>
            <person name="Lipzen A."/>
            <person name="Lutzoni F."/>
            <person name="Magnuson J."/>
            <person name="Mondo S."/>
            <person name="Nolan M."/>
            <person name="Ohm R."/>
            <person name="Pangilinan J."/>
            <person name="Park H.-J."/>
            <person name="Ramirez L."/>
            <person name="Alfaro M."/>
            <person name="Sun H."/>
            <person name="Tritt A."/>
            <person name="Yoshinaga Y."/>
            <person name="Zwiers L.-H."/>
            <person name="Turgeon B."/>
            <person name="Goodwin S."/>
            <person name="Spatafora J."/>
            <person name="Crous P."/>
            <person name="Grigoriev I."/>
        </authorList>
    </citation>
    <scope>NUCLEOTIDE SEQUENCE [LARGE SCALE GENOMIC DNA]</scope>
    <source>
        <strain evidence="3">CBS 304.66</strain>
    </source>
</reference>
<dbReference type="AlphaFoldDB" id="A0A9P4K3A1"/>
<organism evidence="2 3">
    <name type="scientific">Lojkania enalia</name>
    <dbReference type="NCBI Taxonomy" id="147567"/>
    <lineage>
        <taxon>Eukaryota</taxon>
        <taxon>Fungi</taxon>
        <taxon>Dikarya</taxon>
        <taxon>Ascomycota</taxon>
        <taxon>Pezizomycotina</taxon>
        <taxon>Dothideomycetes</taxon>
        <taxon>Pleosporomycetidae</taxon>
        <taxon>Pleosporales</taxon>
        <taxon>Pleosporales incertae sedis</taxon>
        <taxon>Lojkania</taxon>
    </lineage>
</organism>